<feature type="domain" description="DUF8039" evidence="2">
    <location>
        <begin position="523"/>
        <end position="605"/>
    </location>
</feature>
<dbReference type="Pfam" id="PF03004">
    <property type="entry name" value="Transposase_24"/>
    <property type="match status" value="1"/>
</dbReference>
<comment type="caution">
    <text evidence="3">The sequence shown here is derived from an EMBL/GenBank/DDBJ whole genome shotgun (WGS) entry which is preliminary data.</text>
</comment>
<proteinExistence type="predicted"/>
<feature type="compositionally biased region" description="Low complexity" evidence="1">
    <location>
        <begin position="41"/>
        <end position="50"/>
    </location>
</feature>
<dbReference type="InterPro" id="IPR004252">
    <property type="entry name" value="Probable_transposase_24"/>
</dbReference>
<name>A0AAW1XQS8_RUBAR</name>
<reference evidence="3 4" key="1">
    <citation type="journal article" date="2023" name="G3 (Bethesda)">
        <title>A chromosome-length genome assembly and annotation of blackberry (Rubus argutus, cv. 'Hillquist').</title>
        <authorList>
            <person name="Bruna T."/>
            <person name="Aryal R."/>
            <person name="Dudchenko O."/>
            <person name="Sargent D.J."/>
            <person name="Mead D."/>
            <person name="Buti M."/>
            <person name="Cavallini A."/>
            <person name="Hytonen T."/>
            <person name="Andres J."/>
            <person name="Pham M."/>
            <person name="Weisz D."/>
            <person name="Mascagni F."/>
            <person name="Usai G."/>
            <person name="Natali L."/>
            <person name="Bassil N."/>
            <person name="Fernandez G.E."/>
            <person name="Lomsadze A."/>
            <person name="Armour M."/>
            <person name="Olukolu B."/>
            <person name="Poorten T."/>
            <person name="Britton C."/>
            <person name="Davik J."/>
            <person name="Ashrafi H."/>
            <person name="Aiden E.L."/>
            <person name="Borodovsky M."/>
            <person name="Worthington M."/>
        </authorList>
    </citation>
    <scope>NUCLEOTIDE SEQUENCE [LARGE SCALE GENOMIC DNA]</scope>
    <source>
        <strain evidence="3">PI 553951</strain>
    </source>
</reference>
<feature type="region of interest" description="Disordered" evidence="1">
    <location>
        <begin position="20"/>
        <end position="102"/>
    </location>
</feature>
<dbReference type="EMBL" id="JBEDUW010000003">
    <property type="protein sequence ID" value="KAK9939271.1"/>
    <property type="molecule type" value="Genomic_DNA"/>
</dbReference>
<gene>
    <name evidence="3" type="ORF">M0R45_015973</name>
</gene>
<keyword evidence="4" id="KW-1185">Reference proteome</keyword>
<feature type="compositionally biased region" description="Basic residues" evidence="1">
    <location>
        <begin position="63"/>
        <end position="72"/>
    </location>
</feature>
<sequence>MAPYTRAATSRSRALRMKALQMKRSCQKVSSTCKVKGARTSVKVKNVSPNKKPPEKKSPVKASLKKSTKKPASKIGNGKSISNKTMSSNGSNSKKQCKSSKLKKAEEVSVNITGGLRLLKRGMVTMNRITRRLLRGKKLKVVFNAKGEPIGTAAKEMQSYIGVLARSKVPISVPDWREVDPEIKQKIWECIEMSFVVPKELRKLVVTSAGNKWREFKCKLTKWYILPYMDSPELLEFPPDDYRSIEKADWDIFVEQRISADFQELREIQIEKKKENKYPHRMARKGYANLQEELSETITEEELDRATMWIKAQQDKNGNFKQQEVEQKAKKIIKLQKKVAEGELTVDGTDDVLTLALGKPEHPSRVRGVGGSAKPTAYFNLPKRRRLSVEETVRKSVRAILEEEREAIIANERAIWVERLAKLEAKLEGKTFPEDSPKPVTPRNEHVSGQGSCSRQGEKGVKEGENGEVKTVNKKLDLKDDDENLFVEEDIVGALEGNKKLESIIEDEAQHGKDAETVQSSGDECKLALGSLNNIVAIGTIVEVAVQSSHQTIHGIPLGEGNVRVSVIRTVIDNAKLPFPINDEIMTVHDAIGTCVAWPKNMIVLPDPIQKRYGEGRGHGLALGIDWGVWLSWEIAGGSGGIVVMDGDAVGEVMVVIGFSWLYCWLIW</sequence>
<dbReference type="Pfam" id="PF26133">
    <property type="entry name" value="DUF8039"/>
    <property type="match status" value="1"/>
</dbReference>
<dbReference type="PANTHER" id="PTHR33018:SF31">
    <property type="entry name" value="TRANSPOSASE, PTTA_EN_SPM, PLANT"/>
    <property type="match status" value="1"/>
</dbReference>
<dbReference type="AlphaFoldDB" id="A0AAW1XQS8"/>
<dbReference type="PANTHER" id="PTHR33018">
    <property type="entry name" value="OS10G0338966 PROTEIN-RELATED"/>
    <property type="match status" value="1"/>
</dbReference>
<protein>
    <recommendedName>
        <fullName evidence="2">DUF8039 domain-containing protein</fullName>
    </recommendedName>
</protein>
<evidence type="ECO:0000259" key="2">
    <source>
        <dbReference type="Pfam" id="PF26133"/>
    </source>
</evidence>
<evidence type="ECO:0000256" key="1">
    <source>
        <dbReference type="SAM" id="MobiDB-lite"/>
    </source>
</evidence>
<organism evidence="3 4">
    <name type="scientific">Rubus argutus</name>
    <name type="common">Southern blackberry</name>
    <dbReference type="NCBI Taxonomy" id="59490"/>
    <lineage>
        <taxon>Eukaryota</taxon>
        <taxon>Viridiplantae</taxon>
        <taxon>Streptophyta</taxon>
        <taxon>Embryophyta</taxon>
        <taxon>Tracheophyta</taxon>
        <taxon>Spermatophyta</taxon>
        <taxon>Magnoliopsida</taxon>
        <taxon>eudicotyledons</taxon>
        <taxon>Gunneridae</taxon>
        <taxon>Pentapetalae</taxon>
        <taxon>rosids</taxon>
        <taxon>fabids</taxon>
        <taxon>Rosales</taxon>
        <taxon>Rosaceae</taxon>
        <taxon>Rosoideae</taxon>
        <taxon>Rosoideae incertae sedis</taxon>
        <taxon>Rubus</taxon>
    </lineage>
</organism>
<evidence type="ECO:0000313" key="4">
    <source>
        <dbReference type="Proteomes" id="UP001457282"/>
    </source>
</evidence>
<accession>A0AAW1XQS8</accession>
<dbReference type="Proteomes" id="UP001457282">
    <property type="component" value="Unassembled WGS sequence"/>
</dbReference>
<dbReference type="InterPro" id="IPR058352">
    <property type="entry name" value="DUF8039"/>
</dbReference>
<feature type="compositionally biased region" description="Basic and acidic residues" evidence="1">
    <location>
        <begin position="456"/>
        <end position="468"/>
    </location>
</feature>
<evidence type="ECO:0000313" key="3">
    <source>
        <dbReference type="EMBL" id="KAK9939271.1"/>
    </source>
</evidence>
<feature type="region of interest" description="Disordered" evidence="1">
    <location>
        <begin position="430"/>
        <end position="468"/>
    </location>
</feature>